<keyword evidence="6" id="KW-0808">Transferase</keyword>
<comment type="catalytic activity">
    <reaction evidence="5">
        <text>L-glutamyl-tRNA(Gln) + L-glutamine + ATP + H2O = L-glutaminyl-tRNA(Gln) + L-glutamate + ADP + phosphate + H(+)</text>
        <dbReference type="Rhea" id="RHEA:17521"/>
        <dbReference type="Rhea" id="RHEA-COMP:9681"/>
        <dbReference type="Rhea" id="RHEA-COMP:9684"/>
        <dbReference type="ChEBI" id="CHEBI:15377"/>
        <dbReference type="ChEBI" id="CHEBI:15378"/>
        <dbReference type="ChEBI" id="CHEBI:29985"/>
        <dbReference type="ChEBI" id="CHEBI:30616"/>
        <dbReference type="ChEBI" id="CHEBI:43474"/>
        <dbReference type="ChEBI" id="CHEBI:58359"/>
        <dbReference type="ChEBI" id="CHEBI:78520"/>
        <dbReference type="ChEBI" id="CHEBI:78521"/>
        <dbReference type="ChEBI" id="CHEBI:456216"/>
    </reaction>
</comment>
<dbReference type="InterPro" id="IPR036113">
    <property type="entry name" value="Asp/Glu-ADT_sf_sub_c"/>
</dbReference>
<protein>
    <submittedName>
        <fullName evidence="6">Aspartyl/glutamyl-tRNA(Asn/Gln) amidotransferase subunit C</fullName>
    </submittedName>
</protein>
<evidence type="ECO:0000313" key="6">
    <source>
        <dbReference type="EMBL" id="SHJ29883.1"/>
    </source>
</evidence>
<evidence type="ECO:0000313" key="7">
    <source>
        <dbReference type="Proteomes" id="UP000184080"/>
    </source>
</evidence>
<dbReference type="STRING" id="1121298.SAMN05444401_2659"/>
<dbReference type="AlphaFoldDB" id="A0A1M6I5Z6"/>
<dbReference type="GO" id="GO:0016740">
    <property type="term" value="F:transferase activity"/>
    <property type="evidence" value="ECO:0007669"/>
    <property type="project" value="UniProtKB-KW"/>
</dbReference>
<evidence type="ECO:0000256" key="3">
    <source>
        <dbReference type="ARBA" id="ARBA00024799"/>
    </source>
</evidence>
<gene>
    <name evidence="6" type="ORF">SAMN05444401_2659</name>
</gene>
<dbReference type="Pfam" id="PF02686">
    <property type="entry name" value="GatC"/>
    <property type="match status" value="1"/>
</dbReference>
<dbReference type="GO" id="GO:0006450">
    <property type="term" value="P:regulation of translational fidelity"/>
    <property type="evidence" value="ECO:0007669"/>
    <property type="project" value="InterPro"/>
</dbReference>
<evidence type="ECO:0000256" key="2">
    <source>
        <dbReference type="ARBA" id="ARBA00011123"/>
    </source>
</evidence>
<dbReference type="InterPro" id="IPR003837">
    <property type="entry name" value="GatC"/>
</dbReference>
<reference evidence="6 7" key="1">
    <citation type="submission" date="2016-11" db="EMBL/GenBank/DDBJ databases">
        <authorList>
            <person name="Jaros S."/>
            <person name="Januszkiewicz K."/>
            <person name="Wedrychowicz H."/>
        </authorList>
    </citation>
    <scope>NUCLEOTIDE SEQUENCE [LARGE SCALE GENOMIC DNA]</scope>
    <source>
        <strain evidence="6 7">DSM 21864</strain>
    </source>
</reference>
<name>A0A1M6I5Z6_9CLOT</name>
<organism evidence="6 7">
    <name type="scientific">Clostridium amylolyticum</name>
    <dbReference type="NCBI Taxonomy" id="1121298"/>
    <lineage>
        <taxon>Bacteria</taxon>
        <taxon>Bacillati</taxon>
        <taxon>Bacillota</taxon>
        <taxon>Clostridia</taxon>
        <taxon>Eubacteriales</taxon>
        <taxon>Clostridiaceae</taxon>
        <taxon>Clostridium</taxon>
    </lineage>
</organism>
<comment type="function">
    <text evidence="3">Allows the formation of correctly charged Asn-tRNA(Asn) or Gln-tRNA(Gln) through the transamidation of misacylated Asp-tRNA(Asn) or Glu-tRNA(Gln) in organisms which lack either or both of asparaginyl-tRNA or glutaminyl-tRNA synthetases. The reaction takes place in the presence of glutamine and ATP through an activated phospho-Asp-tRNA(Asn) or phospho-Glu-tRNA(Gln).</text>
</comment>
<evidence type="ECO:0000256" key="5">
    <source>
        <dbReference type="ARBA" id="ARBA00047913"/>
    </source>
</evidence>
<dbReference type="Proteomes" id="UP000184080">
    <property type="component" value="Unassembled WGS sequence"/>
</dbReference>
<dbReference type="EMBL" id="FQZO01000004">
    <property type="protein sequence ID" value="SHJ29883.1"/>
    <property type="molecule type" value="Genomic_DNA"/>
</dbReference>
<evidence type="ECO:0000256" key="1">
    <source>
        <dbReference type="ARBA" id="ARBA00010757"/>
    </source>
</evidence>
<comment type="subunit">
    <text evidence="2">Heterotrimer of A, B and C subunits.</text>
</comment>
<comment type="catalytic activity">
    <reaction evidence="4">
        <text>L-aspartyl-tRNA(Asn) + L-glutamine + ATP + H2O = L-asparaginyl-tRNA(Asn) + L-glutamate + ADP + phosphate + 2 H(+)</text>
        <dbReference type="Rhea" id="RHEA:14513"/>
        <dbReference type="Rhea" id="RHEA-COMP:9674"/>
        <dbReference type="Rhea" id="RHEA-COMP:9677"/>
        <dbReference type="ChEBI" id="CHEBI:15377"/>
        <dbReference type="ChEBI" id="CHEBI:15378"/>
        <dbReference type="ChEBI" id="CHEBI:29985"/>
        <dbReference type="ChEBI" id="CHEBI:30616"/>
        <dbReference type="ChEBI" id="CHEBI:43474"/>
        <dbReference type="ChEBI" id="CHEBI:58359"/>
        <dbReference type="ChEBI" id="CHEBI:78515"/>
        <dbReference type="ChEBI" id="CHEBI:78516"/>
        <dbReference type="ChEBI" id="CHEBI:456216"/>
    </reaction>
</comment>
<dbReference type="RefSeq" id="WP_073007422.1">
    <property type="nucleotide sequence ID" value="NZ_FQZO01000004.1"/>
</dbReference>
<evidence type="ECO:0000256" key="4">
    <source>
        <dbReference type="ARBA" id="ARBA00047380"/>
    </source>
</evidence>
<proteinExistence type="inferred from homology"/>
<sequence>MSITHIEITKLLELSKLQMKDEEIVKLEKEISDIEKFLEVLKEFNMEETKHFTSIKSFESLREDKALRNLEAEAIALAPEGDNDFVEVPGILKTQEKNHEHI</sequence>
<comment type="similarity">
    <text evidence="1">Belongs to the GatC family.</text>
</comment>
<accession>A0A1M6I5Z6</accession>
<dbReference type="SUPFAM" id="SSF141000">
    <property type="entry name" value="Glu-tRNAGln amidotransferase C subunit"/>
    <property type="match status" value="1"/>
</dbReference>
<keyword evidence="7" id="KW-1185">Reference proteome</keyword>